<keyword evidence="2" id="KW-1185">Reference proteome</keyword>
<organism evidence="1 2">
    <name type="scientific">Lactococcus hircilactis</name>
    <dbReference type="NCBI Taxonomy" id="1494462"/>
    <lineage>
        <taxon>Bacteria</taxon>
        <taxon>Bacillati</taxon>
        <taxon>Bacillota</taxon>
        <taxon>Bacilli</taxon>
        <taxon>Lactobacillales</taxon>
        <taxon>Streptococcaceae</taxon>
        <taxon>Lactococcus</taxon>
    </lineage>
</organism>
<accession>A0A7X1ZBB9</accession>
<gene>
    <name evidence="1" type="ORF">GHI93_09560</name>
</gene>
<name>A0A7X1ZBB9_9LACT</name>
<dbReference type="OrthoDB" id="2242666at2"/>
<protein>
    <submittedName>
        <fullName evidence="1">Uncharacterized protein</fullName>
    </submittedName>
</protein>
<evidence type="ECO:0000313" key="1">
    <source>
        <dbReference type="EMBL" id="MQW40172.1"/>
    </source>
</evidence>
<dbReference type="RefSeq" id="WP_153496835.1">
    <property type="nucleotide sequence ID" value="NZ_CBCRWP010000019.1"/>
</dbReference>
<evidence type="ECO:0000313" key="2">
    <source>
        <dbReference type="Proteomes" id="UP000439550"/>
    </source>
</evidence>
<dbReference type="AlphaFoldDB" id="A0A7X1ZBB9"/>
<comment type="caution">
    <text evidence="1">The sequence shown here is derived from an EMBL/GenBank/DDBJ whole genome shotgun (WGS) entry which is preliminary data.</text>
</comment>
<proteinExistence type="predicted"/>
<dbReference type="Proteomes" id="UP000439550">
    <property type="component" value="Unassembled WGS sequence"/>
</dbReference>
<sequence>MNESINVIKIASISEVKSPYADDDEVTKYYHPFAVTKEDWSKARRGTQDKLREFEEFTSGKYTRSLRGRVTNLKAFDAWLVWKNQTKNLSRKPNFTFSEH</sequence>
<reference evidence="1 2" key="1">
    <citation type="submission" date="2019-10" db="EMBL/GenBank/DDBJ databases">
        <authorList>
            <person name="Dong K."/>
        </authorList>
    </citation>
    <scope>NUCLEOTIDE SEQUENCE [LARGE SCALE GENOMIC DNA]</scope>
    <source>
        <strain evidence="1 2">DSM 28960</strain>
    </source>
</reference>
<dbReference type="EMBL" id="WITJ01000013">
    <property type="protein sequence ID" value="MQW40172.1"/>
    <property type="molecule type" value="Genomic_DNA"/>
</dbReference>